<evidence type="ECO:0000256" key="1">
    <source>
        <dbReference type="SAM" id="MobiDB-lite"/>
    </source>
</evidence>
<feature type="transmembrane region" description="Helical" evidence="2">
    <location>
        <begin position="7"/>
        <end position="30"/>
    </location>
</feature>
<accession>A0A6B1DAG9</accession>
<evidence type="ECO:0000313" key="4">
    <source>
        <dbReference type="EMBL" id="MYC96559.1"/>
    </source>
</evidence>
<feature type="domain" description="SH3b" evidence="3">
    <location>
        <begin position="498"/>
        <end position="557"/>
    </location>
</feature>
<comment type="caution">
    <text evidence="4">The sequence shown here is derived from an EMBL/GenBank/DDBJ whole genome shotgun (WGS) entry which is preliminary data.</text>
</comment>
<dbReference type="EMBL" id="VXMH01000089">
    <property type="protein sequence ID" value="MYC96559.1"/>
    <property type="molecule type" value="Genomic_DNA"/>
</dbReference>
<protein>
    <submittedName>
        <fullName evidence="4">SH3 domain-containing protein</fullName>
    </submittedName>
</protein>
<feature type="domain" description="SH3b" evidence="3">
    <location>
        <begin position="130"/>
        <end position="192"/>
    </location>
</feature>
<dbReference type="Pfam" id="PF08239">
    <property type="entry name" value="SH3_3"/>
    <property type="match status" value="1"/>
</dbReference>
<dbReference type="PANTHER" id="PTHR34408">
    <property type="entry name" value="FAMILY PROTEIN, PUTATIVE-RELATED"/>
    <property type="match status" value="1"/>
</dbReference>
<feature type="region of interest" description="Disordered" evidence="1">
    <location>
        <begin position="203"/>
        <end position="225"/>
    </location>
</feature>
<evidence type="ECO:0000259" key="3">
    <source>
        <dbReference type="SMART" id="SM00287"/>
    </source>
</evidence>
<feature type="domain" description="SH3b" evidence="3">
    <location>
        <begin position="389"/>
        <end position="447"/>
    </location>
</feature>
<feature type="compositionally biased region" description="Acidic residues" evidence="1">
    <location>
        <begin position="333"/>
        <end position="383"/>
    </location>
</feature>
<feature type="region of interest" description="Disordered" evidence="1">
    <location>
        <begin position="301"/>
        <end position="383"/>
    </location>
</feature>
<organism evidence="4">
    <name type="scientific">Caldilineaceae bacterium SB0661_bin_32</name>
    <dbReference type="NCBI Taxonomy" id="2605255"/>
    <lineage>
        <taxon>Bacteria</taxon>
        <taxon>Bacillati</taxon>
        <taxon>Chloroflexota</taxon>
        <taxon>Caldilineae</taxon>
        <taxon>Caldilineales</taxon>
        <taxon>Caldilineaceae</taxon>
    </lineage>
</organism>
<dbReference type="InterPro" id="IPR052354">
    <property type="entry name" value="Cell_Wall_Dynamics_Protein"/>
</dbReference>
<feature type="compositionally biased region" description="Acidic residues" evidence="1">
    <location>
        <begin position="561"/>
        <end position="575"/>
    </location>
</feature>
<feature type="domain" description="SH3b" evidence="3">
    <location>
        <begin position="228"/>
        <end position="289"/>
    </location>
</feature>
<evidence type="ECO:0000256" key="2">
    <source>
        <dbReference type="SAM" id="Phobius"/>
    </source>
</evidence>
<dbReference type="Gene3D" id="2.30.30.40">
    <property type="entry name" value="SH3 Domains"/>
    <property type="match status" value="1"/>
</dbReference>
<dbReference type="PANTHER" id="PTHR34408:SF1">
    <property type="entry name" value="GLYCOSYL HYDROLASE FAMILY 19 DOMAIN-CONTAINING PROTEIN HI_1415"/>
    <property type="match status" value="1"/>
</dbReference>
<keyword evidence="2" id="KW-0812">Transmembrane</keyword>
<name>A0A6B1DAG9_9CHLR</name>
<reference evidence="4" key="1">
    <citation type="submission" date="2019-09" db="EMBL/GenBank/DDBJ databases">
        <title>Characterisation of the sponge microbiome using genome-centric metagenomics.</title>
        <authorList>
            <person name="Engelberts J.P."/>
            <person name="Robbins S.J."/>
            <person name="De Goeij J.M."/>
            <person name="Aranda M."/>
            <person name="Bell S.C."/>
            <person name="Webster N.S."/>
        </authorList>
    </citation>
    <scope>NUCLEOTIDE SEQUENCE</scope>
    <source>
        <strain evidence="4">SB0661_bin_32</strain>
    </source>
</reference>
<gene>
    <name evidence="4" type="ORF">F4X14_16465</name>
</gene>
<feature type="region of interest" description="Disordered" evidence="1">
    <location>
        <begin position="63"/>
        <end position="123"/>
    </location>
</feature>
<keyword evidence="2" id="KW-0472">Membrane</keyword>
<dbReference type="InterPro" id="IPR003646">
    <property type="entry name" value="SH3-like_bac-type"/>
</dbReference>
<dbReference type="AlphaFoldDB" id="A0A6B1DAG9"/>
<dbReference type="SMART" id="SM00287">
    <property type="entry name" value="SH3b"/>
    <property type="match status" value="4"/>
</dbReference>
<feature type="region of interest" description="Disordered" evidence="1">
    <location>
        <begin position="456"/>
        <end position="492"/>
    </location>
</feature>
<sequence>MAGIVKRIAAVLVSIVWLSFILILLAGFFAPNLHQLLPAPVREYTDPEALRERWQSFTDSLVTGIGMQPSPAPEATETPTPDAALPPPPTATPLSESPTATPLPAETPTPTAAPAMTSDDGEETPALETIVSVSVSEAGQADLRSAPSEDADVIGLVAAGGEVDIDGQDPTGNWYRLEDGTWINAADLVEAPLDQVPVVMVETQQPPEGSDEPPPPETTEDTTITPPAPVRAVVNADSNLRAGPGIEYDRVDGINFGEEAFVVGISTDGEWYLLEQGVWLFAALITEAVDVPVVTEDTLTDQMAAPDAEQPETAQADTGEQEAGAEQTQADTEQTDAEQPDSDDEQTTAETEQTETEQTETEQTETEQTETEQTETEQAETDAEQLLPVVIALRGANLRAGPGVEFDRVDGAEEGQVLTIVAQDSSGEWLKLDDGSWIFAGLVENVPADLPVASEEAAEDGQDVQTDEDEQEAQTDEDEQDAQTDEDEQETQEEIVPVLFATVNTDANLRNGPGLDATIVESASAGTLVTIIDRSDDEQWLQLENGFWILAALVDILPAEGEEDVDAGTDGNDENDQGKAGQPQASIASQRIV</sequence>
<feature type="compositionally biased region" description="Low complexity" evidence="1">
    <location>
        <begin position="73"/>
        <end position="83"/>
    </location>
</feature>
<feature type="compositionally biased region" description="Low complexity" evidence="1">
    <location>
        <begin position="92"/>
        <end position="117"/>
    </location>
</feature>
<feature type="region of interest" description="Disordered" evidence="1">
    <location>
        <begin position="561"/>
        <end position="593"/>
    </location>
</feature>
<proteinExistence type="predicted"/>
<feature type="compositionally biased region" description="Polar residues" evidence="1">
    <location>
        <begin position="583"/>
        <end position="593"/>
    </location>
</feature>
<keyword evidence="2" id="KW-1133">Transmembrane helix</keyword>